<dbReference type="EMBL" id="CAGKOT010000062">
    <property type="protein sequence ID" value="CAB5388590.1"/>
    <property type="molecule type" value="Genomic_DNA"/>
</dbReference>
<dbReference type="InterPro" id="IPR051681">
    <property type="entry name" value="Ser/Thr_Kinases-Pseudokinases"/>
</dbReference>
<comment type="caution">
    <text evidence="2">The sequence shown here is derived from an EMBL/GenBank/DDBJ whole genome shotgun (WGS) entry which is preliminary data.</text>
</comment>
<evidence type="ECO:0000313" key="2">
    <source>
        <dbReference type="EMBL" id="CAB5388590.1"/>
    </source>
</evidence>
<protein>
    <recommendedName>
        <fullName evidence="1">Protein kinase domain-containing protein</fullName>
    </recommendedName>
</protein>
<dbReference type="AlphaFoldDB" id="A0A915ZSW1"/>
<organism evidence="2 3">
    <name type="scientific">Rhizophagus irregularis</name>
    <dbReference type="NCBI Taxonomy" id="588596"/>
    <lineage>
        <taxon>Eukaryota</taxon>
        <taxon>Fungi</taxon>
        <taxon>Fungi incertae sedis</taxon>
        <taxon>Mucoromycota</taxon>
        <taxon>Glomeromycotina</taxon>
        <taxon>Glomeromycetes</taxon>
        <taxon>Glomerales</taxon>
        <taxon>Glomeraceae</taxon>
        <taxon>Rhizophagus</taxon>
    </lineage>
</organism>
<dbReference type="GO" id="GO:0004674">
    <property type="term" value="F:protein serine/threonine kinase activity"/>
    <property type="evidence" value="ECO:0007669"/>
    <property type="project" value="TreeGrafter"/>
</dbReference>
<gene>
    <name evidence="2" type="ORF">CHRIB12_LOCUS20661</name>
</gene>
<name>A0A915ZSW1_9GLOM</name>
<dbReference type="GO" id="GO:0005524">
    <property type="term" value="F:ATP binding"/>
    <property type="evidence" value="ECO:0007669"/>
    <property type="project" value="InterPro"/>
</dbReference>
<dbReference type="PANTHER" id="PTHR44329">
    <property type="entry name" value="SERINE/THREONINE-PROTEIN KINASE TNNI3K-RELATED"/>
    <property type="match status" value="1"/>
</dbReference>
<sequence length="803" mass="92105">MEQRIKEANIDYYIQSKLETGGKLITLKSFKLDDDNIKEVAHEIKLRHNNDSNNVMMGLYGITKIDTDKYSLVVEYAERGTLRNYLEKTFLSLNWINKYELAIQLSVAVEFLHERGIVHKDLHSRSILVHQNSIRLADSGLSKRINNSSQTWEGLREVVVDGGTPKGLYKKCWNGDPENRPTIQKVITTLKSIIKQQLMIQQFNLNHRLFLNRYSIEPSKQAVFTEDGELNISLYEVELDDSLRPSDICINFPVADITYTFDLSESFSNFMDDDKGKLCEIYGHLFPRKILIGGKLFIDNLKSVTSTHTFSSYLNWVEIISYNNLVPISQLKSETILLEDEIQPGVANFKEKLTLENWVKNSKYARWVEEFQLLRGLIIDQSSETRISNENAIDLINISDVNSNDKFYLKIVKPTTILEEILINNNIISTNSDEDISTFPFIKVSDDLSYEDRVHFLVKGERHNILLNRINIKPSEKFQQAIEKALESMEQLIHLQEVFDEYGHLIPLNITLGKSLNNTIENSSHILKRIDLASPVFESLKSHLADFSIPCLLTQKGDIVEENDLSKWIQNTKNDLEIIEFDNIIPLYDILEVEQKKKIDIILNKGNNFKIIMTGSTDLKDSDITKQIIISIEPSLKNKNYEIFGSIISKNNSRLKDIFVTFGSYEIDKFTATIKTSNRNVNIKECNILWMMIGNPSKLSVFSPNNREIHVGYVKQSIKLQRKNSSYSVKTSHKLFQGYGISINCFRPINIKFAGWSKNCVHLNISNSGIDFNHIQPNVEIAVCTLHSDLGNSLIDINGKGWI</sequence>
<dbReference type="PANTHER" id="PTHR44329:SF6">
    <property type="entry name" value="RECEPTOR-INTERACTING SERINE_THREONINE-PROTEIN KINASE 1"/>
    <property type="match status" value="1"/>
</dbReference>
<dbReference type="Pfam" id="PF07714">
    <property type="entry name" value="PK_Tyr_Ser-Thr"/>
    <property type="match status" value="1"/>
</dbReference>
<dbReference type="Proteomes" id="UP000684084">
    <property type="component" value="Unassembled WGS sequence"/>
</dbReference>
<accession>A0A915ZSW1</accession>
<proteinExistence type="predicted"/>
<evidence type="ECO:0000259" key="1">
    <source>
        <dbReference type="PROSITE" id="PS50011"/>
    </source>
</evidence>
<reference evidence="2" key="1">
    <citation type="submission" date="2020-05" db="EMBL/GenBank/DDBJ databases">
        <authorList>
            <person name="Rincon C."/>
            <person name="Sanders R I."/>
            <person name="Robbins C."/>
            <person name="Chaturvedi A."/>
        </authorList>
    </citation>
    <scope>NUCLEOTIDE SEQUENCE</scope>
    <source>
        <strain evidence="2">CHB12</strain>
    </source>
</reference>
<evidence type="ECO:0000313" key="3">
    <source>
        <dbReference type="Proteomes" id="UP000684084"/>
    </source>
</evidence>
<feature type="domain" description="Protein kinase" evidence="1">
    <location>
        <begin position="1"/>
        <end position="408"/>
    </location>
</feature>
<dbReference type="InterPro" id="IPR000719">
    <property type="entry name" value="Prot_kinase_dom"/>
</dbReference>
<dbReference type="InterPro" id="IPR001245">
    <property type="entry name" value="Ser-Thr/Tyr_kinase_cat_dom"/>
</dbReference>
<dbReference type="VEuPathDB" id="FungiDB:RhiirFUN_005082"/>
<dbReference type="PROSITE" id="PS50011">
    <property type="entry name" value="PROTEIN_KINASE_DOM"/>
    <property type="match status" value="1"/>
</dbReference>
<dbReference type="OrthoDB" id="2380063at2759"/>